<feature type="transmembrane region" description="Helical" evidence="1">
    <location>
        <begin position="46"/>
        <end position="67"/>
    </location>
</feature>
<dbReference type="EMBL" id="JAVFWL010000002">
    <property type="protein sequence ID" value="KAK6737395.1"/>
    <property type="molecule type" value="Genomic_DNA"/>
</dbReference>
<gene>
    <name evidence="2" type="primary">Necator_chrII.g7644</name>
    <name evidence="2" type="ORF">RB195_019850</name>
</gene>
<keyword evidence="1" id="KW-0812">Transmembrane</keyword>
<evidence type="ECO:0000256" key="1">
    <source>
        <dbReference type="SAM" id="Phobius"/>
    </source>
</evidence>
<keyword evidence="3" id="KW-1185">Reference proteome</keyword>
<keyword evidence="1" id="KW-1133">Transmembrane helix</keyword>
<evidence type="ECO:0000313" key="3">
    <source>
        <dbReference type="Proteomes" id="UP001303046"/>
    </source>
</evidence>
<reference evidence="2 3" key="1">
    <citation type="submission" date="2023-08" db="EMBL/GenBank/DDBJ databases">
        <title>A Necator americanus chromosomal reference genome.</title>
        <authorList>
            <person name="Ilik V."/>
            <person name="Petrzelkova K.J."/>
            <person name="Pardy F."/>
            <person name="Fuh T."/>
            <person name="Niatou-Singa F.S."/>
            <person name="Gouil Q."/>
            <person name="Baker L."/>
            <person name="Ritchie M.E."/>
            <person name="Jex A.R."/>
            <person name="Gazzola D."/>
            <person name="Li H."/>
            <person name="Toshio Fujiwara R."/>
            <person name="Zhan B."/>
            <person name="Aroian R.V."/>
            <person name="Pafco B."/>
            <person name="Schwarz E.M."/>
        </authorList>
    </citation>
    <scope>NUCLEOTIDE SEQUENCE [LARGE SCALE GENOMIC DNA]</scope>
    <source>
        <strain evidence="2 3">Aroian</strain>
        <tissue evidence="2">Whole animal</tissue>
    </source>
</reference>
<keyword evidence="1" id="KW-0472">Membrane</keyword>
<protein>
    <submittedName>
        <fullName evidence="2">Uncharacterized protein</fullName>
    </submittedName>
</protein>
<sequence length="112" mass="12728">MGTSASPVITYGQRISVYLHFAWRYIIPMILMVTALYGLSSETFGVELSWTTVVTSFICAMPFFHAIKEVASCWHRNGVMASLFRSADRWGPLSIQHRKMAEFDEKAARISF</sequence>
<feature type="transmembrane region" description="Helical" evidence="1">
    <location>
        <begin position="21"/>
        <end position="40"/>
    </location>
</feature>
<name>A0ABR1CH22_NECAM</name>
<comment type="caution">
    <text evidence="2">The sequence shown here is derived from an EMBL/GenBank/DDBJ whole genome shotgun (WGS) entry which is preliminary data.</text>
</comment>
<proteinExistence type="predicted"/>
<accession>A0ABR1CH22</accession>
<evidence type="ECO:0000313" key="2">
    <source>
        <dbReference type="EMBL" id="KAK6737395.1"/>
    </source>
</evidence>
<organism evidence="2 3">
    <name type="scientific">Necator americanus</name>
    <name type="common">Human hookworm</name>
    <dbReference type="NCBI Taxonomy" id="51031"/>
    <lineage>
        <taxon>Eukaryota</taxon>
        <taxon>Metazoa</taxon>
        <taxon>Ecdysozoa</taxon>
        <taxon>Nematoda</taxon>
        <taxon>Chromadorea</taxon>
        <taxon>Rhabditida</taxon>
        <taxon>Rhabditina</taxon>
        <taxon>Rhabditomorpha</taxon>
        <taxon>Strongyloidea</taxon>
        <taxon>Ancylostomatidae</taxon>
        <taxon>Bunostominae</taxon>
        <taxon>Necator</taxon>
    </lineage>
</organism>
<dbReference type="Proteomes" id="UP001303046">
    <property type="component" value="Unassembled WGS sequence"/>
</dbReference>